<dbReference type="PANTHER" id="PTHR46082:SF6">
    <property type="entry name" value="AAA+ ATPASE DOMAIN-CONTAINING PROTEIN-RELATED"/>
    <property type="match status" value="1"/>
</dbReference>
<evidence type="ECO:0000259" key="1">
    <source>
        <dbReference type="Pfam" id="PF00931"/>
    </source>
</evidence>
<dbReference type="Pfam" id="PF00931">
    <property type="entry name" value="NB-ARC"/>
    <property type="match status" value="1"/>
</dbReference>
<dbReference type="AlphaFoldDB" id="A0A0G2GMP3"/>
<dbReference type="OrthoDB" id="1658288at2759"/>
<name>A0A0G2GMP3_PHACM</name>
<dbReference type="Pfam" id="PF13374">
    <property type="entry name" value="TPR_10"/>
    <property type="match status" value="3"/>
</dbReference>
<dbReference type="GO" id="GO:0043531">
    <property type="term" value="F:ADP binding"/>
    <property type="evidence" value="ECO:0007669"/>
    <property type="project" value="InterPro"/>
</dbReference>
<dbReference type="InterPro" id="IPR019734">
    <property type="entry name" value="TPR_rpt"/>
</dbReference>
<reference evidence="2 3" key="2">
    <citation type="submission" date="2015-05" db="EMBL/GenBank/DDBJ databases">
        <authorList>
            <person name="Morales-Cruz A."/>
            <person name="Amrine K.C."/>
            <person name="Cantu D."/>
        </authorList>
    </citation>
    <scope>NUCLEOTIDE SEQUENCE [LARGE SCALE GENOMIC DNA]</scope>
    <source>
        <strain evidence="2">UCRPC4</strain>
    </source>
</reference>
<feature type="domain" description="NB-ARC" evidence="1">
    <location>
        <begin position="339"/>
        <end position="505"/>
    </location>
</feature>
<accession>A0A0G2GMP3</accession>
<dbReference type="Gene3D" id="3.40.50.300">
    <property type="entry name" value="P-loop containing nucleotide triphosphate hydrolases"/>
    <property type="match status" value="1"/>
</dbReference>
<dbReference type="InterPro" id="IPR002182">
    <property type="entry name" value="NB-ARC"/>
</dbReference>
<dbReference type="SUPFAM" id="SSF48452">
    <property type="entry name" value="TPR-like"/>
    <property type="match status" value="4"/>
</dbReference>
<dbReference type="Proteomes" id="UP000053317">
    <property type="component" value="Unassembled WGS sequence"/>
</dbReference>
<proteinExistence type="predicted"/>
<dbReference type="InterPro" id="IPR027417">
    <property type="entry name" value="P-loop_NTPase"/>
</dbReference>
<dbReference type="SUPFAM" id="SSF52540">
    <property type="entry name" value="P-loop containing nucleoside triphosphate hydrolases"/>
    <property type="match status" value="1"/>
</dbReference>
<protein>
    <submittedName>
        <fullName evidence="2">Putative tpr domain protein</fullName>
    </submittedName>
</protein>
<evidence type="ECO:0000313" key="2">
    <source>
        <dbReference type="EMBL" id="KKY18135.1"/>
    </source>
</evidence>
<keyword evidence="3" id="KW-1185">Reference proteome</keyword>
<dbReference type="EMBL" id="LCWF01000131">
    <property type="protein sequence ID" value="KKY18135.1"/>
    <property type="molecule type" value="Genomic_DNA"/>
</dbReference>
<dbReference type="InterPro" id="IPR053137">
    <property type="entry name" value="NLR-like"/>
</dbReference>
<gene>
    <name evidence="2" type="ORF">UCRPC4_g05133</name>
</gene>
<dbReference type="Pfam" id="PF13289">
    <property type="entry name" value="SIR2_2"/>
    <property type="match status" value="1"/>
</dbReference>
<reference evidence="2 3" key="1">
    <citation type="submission" date="2015-05" db="EMBL/GenBank/DDBJ databases">
        <title>Distinctive expansion of gene families associated with plant cell wall degradation and secondary metabolism in the genomes of grapevine trunk pathogens.</title>
        <authorList>
            <person name="Lawrence D.P."/>
            <person name="Travadon R."/>
            <person name="Rolshausen P.E."/>
            <person name="Baumgartner K."/>
        </authorList>
    </citation>
    <scope>NUCLEOTIDE SEQUENCE [LARGE SCALE GENOMIC DNA]</scope>
    <source>
        <strain evidence="2">UCRPC4</strain>
    </source>
</reference>
<evidence type="ECO:0000313" key="3">
    <source>
        <dbReference type="Proteomes" id="UP000053317"/>
    </source>
</evidence>
<sequence>MVPPSDANTFKITPQQAKYRSRIENALKDGRLTIVIGAGVSINAIAASKRRDEDGHRRALESMNWYGLLRHGLEYLVDEQIPLNDSERIELSALTTSLAETSPPPNNEELFRAASFVRRKLTESKLIVNWFDLEFEEIYERFINHDENPILDAIKELYKCGARIITTNYDDLMDRHINEKPILVDGTPAMQRFFRKEMNGICHVHGSWWDSKSVVLDSMDYERVKQNETIQQSLKNSMTGSEVLLFVGTGSGLRDPNFGDLLAWAAKWNEGLAQTHCLLAHQQEQIDIDARGLNVLKYGQSYEDLPKFLQELAKKASHHLTPRIISFPRRRAAYFVSRDEQFKKLQQALDTNDATSRTAVLTGIGGCGKSQLALEFCELAESNETHHSILWIDASNPTATEQAFATIAGQIPGVPANVADIHQTAEAVLDYISRSNLRWLLIFDNFDDPSQFQGDGIRDFWPRKRGHCSILITSRLPSASELTPQQTGIDLTRMTKDEALDLFNQNEDGTDQNHLENKQVVQRLGFHALAIYQARVYLKSSGRDSKHFLKLYEAEKDVLNEAPEFSTYKRKLSHEPDQETALTVFTTLTLSWNLIKDDSSSKADKRHLMVLLAFLDGTTVSDTLFEGYNETDKDWMVSCYQNSVWKKLKFEKVFQTFCRMSLAQLLPADGLGLQVSVHPLVQDWAKLILSHEQEYPSFVVESIKVLGHKLKRLDHFSLEQRLALTLHAEKVTANRLRYLNRYTYDAVLLKAVYHIGQLYRAQGEYKKAQENVHLALEECIKNLGQEHQDTLGFMDGLGVIHIQQGFYHGAEELFVQVVETRKRVLGQEHPDTLTSQANLASTFWNQGRWKEAEELFIQVMEIRKRVLGQEHPDTLTSQANLASTFWNQGRWKEAEELFVQVIEIGKRVLGQEHPNTLTSQANLASIYRNQGRWKEAEELFVQVIEMRMRVLGQEHPHTLTSQANLASTYRNQGRWEEAEELRVQVMDTRKRVLGEEHPYTLASIDNLASIFWDQGRWKEAEQLDVQVMEIRKRVLGQEHPDTLTSQANLASTFWNQGRWKEAEEFEVQVMEIGKRVLGQEHPDTLTSQANLASTFWNQGRWKEAEELEVQVMEIRKRVLGQEHPHTLISQANLASTFWNQGRWKEAEELEVQVAEIRKRVLGQEHPDTLTSQASLASTYRNQGRWKEAEELEVQVMEMSLRVLGQEHPDTLTSQANLASTFWNQGRWKEAEELEVQVAEMRKRVLGQEHPDTLARL</sequence>
<comment type="caution">
    <text evidence="2">The sequence shown here is derived from an EMBL/GenBank/DDBJ whole genome shotgun (WGS) entry which is preliminary data.</text>
</comment>
<organism evidence="2 3">
    <name type="scientific">Phaeomoniella chlamydospora</name>
    <name type="common">Phaeoacremonium chlamydosporum</name>
    <dbReference type="NCBI Taxonomy" id="158046"/>
    <lineage>
        <taxon>Eukaryota</taxon>
        <taxon>Fungi</taxon>
        <taxon>Dikarya</taxon>
        <taxon>Ascomycota</taxon>
        <taxon>Pezizomycotina</taxon>
        <taxon>Eurotiomycetes</taxon>
        <taxon>Chaetothyriomycetidae</taxon>
        <taxon>Phaeomoniellales</taxon>
        <taxon>Phaeomoniellaceae</taxon>
        <taxon>Phaeomoniella</taxon>
    </lineage>
</organism>
<dbReference type="Pfam" id="PF13424">
    <property type="entry name" value="TPR_12"/>
    <property type="match status" value="4"/>
</dbReference>
<dbReference type="SMART" id="SM00028">
    <property type="entry name" value="TPR"/>
    <property type="match status" value="8"/>
</dbReference>
<dbReference type="Gene3D" id="1.25.40.10">
    <property type="entry name" value="Tetratricopeptide repeat domain"/>
    <property type="match status" value="3"/>
</dbReference>
<dbReference type="PANTHER" id="PTHR46082">
    <property type="entry name" value="ATP/GTP-BINDING PROTEIN-RELATED"/>
    <property type="match status" value="1"/>
</dbReference>
<dbReference type="InterPro" id="IPR011990">
    <property type="entry name" value="TPR-like_helical_dom_sf"/>
</dbReference>